<name>A0A3M7SLQ9_BRAPC</name>
<organism evidence="1 2">
    <name type="scientific">Brachionus plicatilis</name>
    <name type="common">Marine rotifer</name>
    <name type="synonym">Brachionus muelleri</name>
    <dbReference type="NCBI Taxonomy" id="10195"/>
    <lineage>
        <taxon>Eukaryota</taxon>
        <taxon>Metazoa</taxon>
        <taxon>Spiralia</taxon>
        <taxon>Gnathifera</taxon>
        <taxon>Rotifera</taxon>
        <taxon>Eurotatoria</taxon>
        <taxon>Monogononta</taxon>
        <taxon>Pseudotrocha</taxon>
        <taxon>Ploima</taxon>
        <taxon>Brachionidae</taxon>
        <taxon>Brachionus</taxon>
    </lineage>
</organism>
<reference evidence="1 2" key="1">
    <citation type="journal article" date="2018" name="Sci. Rep.">
        <title>Genomic signatures of local adaptation to the degree of environmental predictability in rotifers.</title>
        <authorList>
            <person name="Franch-Gras L."/>
            <person name="Hahn C."/>
            <person name="Garcia-Roger E.M."/>
            <person name="Carmona M.J."/>
            <person name="Serra M."/>
            <person name="Gomez A."/>
        </authorList>
    </citation>
    <scope>NUCLEOTIDE SEQUENCE [LARGE SCALE GENOMIC DNA]</scope>
    <source>
        <strain evidence="1">HYR1</strain>
    </source>
</reference>
<keyword evidence="2" id="KW-1185">Reference proteome</keyword>
<accession>A0A3M7SLQ9</accession>
<dbReference type="Proteomes" id="UP000276133">
    <property type="component" value="Unassembled WGS sequence"/>
</dbReference>
<comment type="caution">
    <text evidence="1">The sequence shown here is derived from an EMBL/GenBank/DDBJ whole genome shotgun (WGS) entry which is preliminary data.</text>
</comment>
<sequence length="60" mass="7172">MELSNCLKRFLKKIWRLFENAIHGARTAPLRVCNKFLVIIFKKRNQRRATKIIPLLPPLR</sequence>
<proteinExistence type="predicted"/>
<gene>
    <name evidence="1" type="ORF">BpHYR1_007421</name>
</gene>
<protein>
    <submittedName>
        <fullName evidence="1">Uncharacterized protein</fullName>
    </submittedName>
</protein>
<evidence type="ECO:0000313" key="2">
    <source>
        <dbReference type="Proteomes" id="UP000276133"/>
    </source>
</evidence>
<dbReference type="EMBL" id="REGN01001120">
    <property type="protein sequence ID" value="RNA36814.1"/>
    <property type="molecule type" value="Genomic_DNA"/>
</dbReference>
<dbReference type="AlphaFoldDB" id="A0A3M7SLQ9"/>
<evidence type="ECO:0000313" key="1">
    <source>
        <dbReference type="EMBL" id="RNA36814.1"/>
    </source>
</evidence>